<dbReference type="InterPro" id="IPR006597">
    <property type="entry name" value="Sel1-like"/>
</dbReference>
<accession>A0A8H3LDP0</accession>
<dbReference type="InterPro" id="IPR011990">
    <property type="entry name" value="TPR-like_helical_dom_sf"/>
</dbReference>
<organism evidence="1 2">
    <name type="scientific">Rhizophagus clarus</name>
    <dbReference type="NCBI Taxonomy" id="94130"/>
    <lineage>
        <taxon>Eukaryota</taxon>
        <taxon>Fungi</taxon>
        <taxon>Fungi incertae sedis</taxon>
        <taxon>Mucoromycota</taxon>
        <taxon>Glomeromycotina</taxon>
        <taxon>Glomeromycetes</taxon>
        <taxon>Glomerales</taxon>
        <taxon>Glomeraceae</taxon>
        <taxon>Rhizophagus</taxon>
    </lineage>
</organism>
<gene>
    <name evidence="1" type="ORF">RCL2_001104600</name>
</gene>
<sequence length="403" mass="46912">MILRYIYGGRLSLEEYDTSDIIKILIASIWEHVLKWGIAQNPELSSDPSNYSKDDFITLKNTLQQCIPLIDFFNLTSIEYLDKVYPYKKIIPKDLRERLFKYFMGKPNNNQSNMIKEVDSMAISSMQKNLSIEKDFNIIVDEIYDFIYKLMNETHDHNLINQKVIEYLNDHNINSQETYNWLLNNQISTNSIFLLGYFSYNGIVTSKNNENPFNLFISASEKGHILAQYFVGNCYKYGYGTIKNEKLSFEYYEKAANKNYARAQFAIGHRYRNGIGVEKNYNKAFEFYEQSAENGYLNGIMMLGYCYGEGIGTMIDKQKAFELYQNAANLGDSTAQYNLAVMYNIGDGIIKDTDKAIYWYEKSARQGDEDAQNELKILQKIDNLQRNSFIHIVKLREYIASSN</sequence>
<dbReference type="Pfam" id="PF08238">
    <property type="entry name" value="Sel1"/>
    <property type="match status" value="5"/>
</dbReference>
<protein>
    <submittedName>
        <fullName evidence="1">Kinase-like domain-containing protein</fullName>
    </submittedName>
</protein>
<dbReference type="SUPFAM" id="SSF81901">
    <property type="entry name" value="HCP-like"/>
    <property type="match status" value="1"/>
</dbReference>
<name>A0A8H3LDP0_9GLOM</name>
<dbReference type="InterPro" id="IPR052945">
    <property type="entry name" value="Mitotic_Regulator"/>
</dbReference>
<dbReference type="PANTHER" id="PTHR43628">
    <property type="entry name" value="ACTIVATOR OF C KINASE PROTEIN 1-RELATED"/>
    <property type="match status" value="1"/>
</dbReference>
<keyword evidence="1" id="KW-0418">Kinase</keyword>
<dbReference type="PANTHER" id="PTHR43628:SF1">
    <property type="entry name" value="CHITIN SYNTHASE REGULATORY FACTOR 2-RELATED"/>
    <property type="match status" value="1"/>
</dbReference>
<dbReference type="Proteomes" id="UP000615446">
    <property type="component" value="Unassembled WGS sequence"/>
</dbReference>
<dbReference type="AlphaFoldDB" id="A0A8H3LDP0"/>
<keyword evidence="1" id="KW-0808">Transferase</keyword>
<dbReference type="GO" id="GO:0016301">
    <property type="term" value="F:kinase activity"/>
    <property type="evidence" value="ECO:0007669"/>
    <property type="project" value="UniProtKB-KW"/>
</dbReference>
<reference evidence="1" key="1">
    <citation type="submission" date="2019-10" db="EMBL/GenBank/DDBJ databases">
        <title>Conservation and host-specific expression of non-tandemly repeated heterogenous ribosome RNA gene in arbuscular mycorrhizal fungi.</title>
        <authorList>
            <person name="Maeda T."/>
            <person name="Kobayashi Y."/>
            <person name="Nakagawa T."/>
            <person name="Ezawa T."/>
            <person name="Yamaguchi K."/>
            <person name="Bino T."/>
            <person name="Nishimoto Y."/>
            <person name="Shigenobu S."/>
            <person name="Kawaguchi M."/>
        </authorList>
    </citation>
    <scope>NUCLEOTIDE SEQUENCE</scope>
    <source>
        <strain evidence="1">HR1</strain>
    </source>
</reference>
<proteinExistence type="predicted"/>
<dbReference type="Gene3D" id="1.25.40.10">
    <property type="entry name" value="Tetratricopeptide repeat domain"/>
    <property type="match status" value="2"/>
</dbReference>
<evidence type="ECO:0000313" key="2">
    <source>
        <dbReference type="Proteomes" id="UP000615446"/>
    </source>
</evidence>
<dbReference type="OrthoDB" id="2384430at2759"/>
<dbReference type="SMART" id="SM00671">
    <property type="entry name" value="SEL1"/>
    <property type="match status" value="5"/>
</dbReference>
<evidence type="ECO:0000313" key="1">
    <source>
        <dbReference type="EMBL" id="GES83897.1"/>
    </source>
</evidence>
<dbReference type="EMBL" id="BLAL01000074">
    <property type="protein sequence ID" value="GES83897.1"/>
    <property type="molecule type" value="Genomic_DNA"/>
</dbReference>
<comment type="caution">
    <text evidence="1">The sequence shown here is derived from an EMBL/GenBank/DDBJ whole genome shotgun (WGS) entry which is preliminary data.</text>
</comment>